<feature type="transmembrane region" description="Helical" evidence="1">
    <location>
        <begin position="55"/>
        <end position="71"/>
    </location>
</feature>
<gene>
    <name evidence="2" type="ORF">SCAZ3_11140</name>
</gene>
<dbReference type="Proteomes" id="UP000004423">
    <property type="component" value="Unassembled WGS sequence"/>
</dbReference>
<dbReference type="EMBL" id="AIDX01000001">
    <property type="protein sequence ID" value="EIQ82913.1"/>
    <property type="molecule type" value="Genomic_DNA"/>
</dbReference>
<feature type="transmembrane region" description="Helical" evidence="1">
    <location>
        <begin position="28"/>
        <end position="49"/>
    </location>
</feature>
<evidence type="ECO:0000256" key="1">
    <source>
        <dbReference type="SAM" id="Phobius"/>
    </source>
</evidence>
<evidence type="ECO:0000313" key="3">
    <source>
        <dbReference type="Proteomes" id="UP000004423"/>
    </source>
</evidence>
<organism evidence="2 3">
    <name type="scientific">Streptococcus canis FSL Z3-227</name>
    <dbReference type="NCBI Taxonomy" id="482234"/>
    <lineage>
        <taxon>Bacteria</taxon>
        <taxon>Bacillati</taxon>
        <taxon>Bacillota</taxon>
        <taxon>Bacilli</taxon>
        <taxon>Lactobacillales</taxon>
        <taxon>Streptococcaceae</taxon>
        <taxon>Streptococcus</taxon>
    </lineage>
</organism>
<evidence type="ECO:0000313" key="2">
    <source>
        <dbReference type="EMBL" id="EIQ82913.1"/>
    </source>
</evidence>
<protein>
    <submittedName>
        <fullName evidence="2">Uncharacterized protein</fullName>
    </submittedName>
</protein>
<keyword evidence="1" id="KW-1133">Transmembrane helix</keyword>
<name>A0AAV3FUX4_STRCB</name>
<feature type="transmembrane region" description="Helical" evidence="1">
    <location>
        <begin position="78"/>
        <end position="98"/>
    </location>
</feature>
<keyword evidence="1" id="KW-0812">Transmembrane</keyword>
<dbReference type="AlphaFoldDB" id="A0AAV3FUX4"/>
<comment type="caution">
    <text evidence="2">The sequence shown here is derived from an EMBL/GenBank/DDBJ whole genome shotgun (WGS) entry which is preliminary data.</text>
</comment>
<accession>A0AAV3FUX4</accession>
<keyword evidence="1" id="KW-0472">Membrane</keyword>
<sequence>MRADRKTLLSILKMSLSRKEQIMKENKLLPVISLIISIISLLDNFLIFISYGHTYLSIIAIILAILSFFYNQQSRKDLSWIALGISLVSLAVTIYFYYHPIVIPY</sequence>
<proteinExistence type="predicted"/>
<reference evidence="2 3" key="1">
    <citation type="journal article" date="2012" name="PLoS ONE">
        <title>Gene Repertoire Evolution of Streptococcus pyogenes Inferred from Phylogenomic Analysis with Streptococcus canis and Streptococcus dysgalactiae.</title>
        <authorList>
            <person name="Lefebure T."/>
            <person name="Richards V.P."/>
            <person name="Lang P."/>
            <person name="Pavinski-Bitar P."/>
            <person name="Stanhope M.J."/>
        </authorList>
    </citation>
    <scope>NUCLEOTIDE SEQUENCE [LARGE SCALE GENOMIC DNA]</scope>
    <source>
        <strain evidence="2 3">FSL Z3-227</strain>
    </source>
</reference>